<protein>
    <recommendedName>
        <fullName evidence="2">Nephrocystin 3-like N-terminal domain-containing protein</fullName>
    </recommendedName>
</protein>
<dbReference type="SUPFAM" id="SSF48403">
    <property type="entry name" value="Ankyrin repeat"/>
    <property type="match status" value="1"/>
</dbReference>
<dbReference type="PANTHER" id="PTHR10039:SF16">
    <property type="entry name" value="GPI INOSITOL-DEACYLASE"/>
    <property type="match status" value="1"/>
</dbReference>
<dbReference type="GeneID" id="87923313"/>
<dbReference type="SUPFAM" id="SSF52540">
    <property type="entry name" value="P-loop containing nucleoside triphosphate hydrolases"/>
    <property type="match status" value="1"/>
</dbReference>
<dbReference type="Proteomes" id="UP001273209">
    <property type="component" value="Unassembled WGS sequence"/>
</dbReference>
<organism evidence="3 4">
    <name type="scientific">Trichoderma aggressivum f. europaeum</name>
    <dbReference type="NCBI Taxonomy" id="173218"/>
    <lineage>
        <taxon>Eukaryota</taxon>
        <taxon>Fungi</taxon>
        <taxon>Dikarya</taxon>
        <taxon>Ascomycota</taxon>
        <taxon>Pezizomycotina</taxon>
        <taxon>Sordariomycetes</taxon>
        <taxon>Hypocreomycetidae</taxon>
        <taxon>Hypocreales</taxon>
        <taxon>Hypocreaceae</taxon>
        <taxon>Trichoderma</taxon>
    </lineage>
</organism>
<dbReference type="InterPro" id="IPR056884">
    <property type="entry name" value="NPHP3-like_N"/>
</dbReference>
<reference evidence="3" key="1">
    <citation type="submission" date="2023-11" db="EMBL/GenBank/DDBJ databases">
        <title>The genome sequences of three competitors of mushroom-forming fungi.</title>
        <authorList>
            <person name="Beijen E."/>
            <person name="Ohm R.A."/>
        </authorList>
    </citation>
    <scope>NUCLEOTIDE SEQUENCE</scope>
    <source>
        <strain evidence="3">CBS 100526</strain>
    </source>
</reference>
<sequence length="1086" mass="122423">MMSTTANSSSPSTFQSQEKSLWEAALRKLPDSERLLIIVENGNKLEILHQILALAEGKKEICLQRRWKFKKKEGEIVIIRDKLEKITTWITRFNEVGSTVVQYDPLHAAVPWAGILIILQVAMNDAQTFGAMVDGVERVSSILPSKKLSDVESCLLIVQLEETEATSAKTEKITQYLSALGKPIIRSSAQLTELHKSLSRQEKTRILNWLSQINTRYHHQLEGKDHLPGSGNWLLEHPEFIRWQDTSSSAILWLHGIPGCGKTKLAHRIVQKLLQDNTLSPNPAPVAYFYCARNPAEPNRSSPDEVFRSILKQLSINDQGEIKDIIVKEFKARDKESELYDTDILSLSPSDTQDMMSRLFERDPATIVIDALDECDPARRHKLLSALGDILRQSPSVIKIMVTSRDDGDICCHLSSSPNIYIRADDNRLDIERFIDYTLSQALANKRLLHGKMLNDLVQEVSITLKDKAQGMFRWVTLQIDNLCDSGRIKIESDVREEVGQLPQTLRESYDRSYRHILDLSRPSRVLAERVFKWLLCAQKLMTTEELVAAIIFASEHHFISSKNILDICYNMVVIDDQGDAFEDWVSDVWNLHQSSQAFEVEEWLLERLECIASPSASPLFLACTFGLVWLLDMMQASKWTEWDLLNYRNEGAILLACKWGNVQVLTWILEQLTISPSTMVEALSVAIECERHDIAKRLIEQGANAYGEVQAKNSPLLAATVAGSVDIVSSILSENKQFEAHAFAEAMAFAYTKDRDDLFQIFWKRCTSLKACHYFQLVLAIQEIVLKDNPFVHGLQDLEELFGALLEFSRHSRLPGLHLIYQLYGIMGDSFQNLGVLRNGTLIASSPVTSEDVSRMLVERRTNPPREDLYNFLASALSLAGDNIEVFEMLLDLGAASVRGLTEYLCLDKSEEIILGHWEEVWHFFDLLREPNAEIASKKMRLLLDHGLNINVTDHNGRTPLMLATKSRPSIRLDTLLGGHANIELFDHKGQNALAHALNHENEPAMATLIDHGADANSSVSANSYISALQFVTSNVCNYSLIDILREKNARRPGHVAIDDYLNVPFLASVSTSCKECVAVRNGGV</sequence>
<gene>
    <name evidence="3" type="ORF">Triagg1_855</name>
</gene>
<dbReference type="RefSeq" id="XP_062760079.1">
    <property type="nucleotide sequence ID" value="XM_062901995.1"/>
</dbReference>
<comment type="caution">
    <text evidence="3">The sequence shown here is derived from an EMBL/GenBank/DDBJ whole genome shotgun (WGS) entry which is preliminary data.</text>
</comment>
<dbReference type="PANTHER" id="PTHR10039">
    <property type="entry name" value="AMELOGENIN"/>
    <property type="match status" value="1"/>
</dbReference>
<dbReference type="EMBL" id="JAWRVG010000002">
    <property type="protein sequence ID" value="KAK4084375.1"/>
    <property type="molecule type" value="Genomic_DNA"/>
</dbReference>
<dbReference type="Pfam" id="PF12796">
    <property type="entry name" value="Ank_2"/>
    <property type="match status" value="1"/>
</dbReference>
<evidence type="ECO:0000313" key="4">
    <source>
        <dbReference type="Proteomes" id="UP001273209"/>
    </source>
</evidence>
<dbReference type="AlphaFoldDB" id="A0AAE1JEE6"/>
<keyword evidence="4" id="KW-1185">Reference proteome</keyword>
<proteinExistence type="predicted"/>
<accession>A0AAE1JEE6</accession>
<evidence type="ECO:0000313" key="3">
    <source>
        <dbReference type="EMBL" id="KAK4084375.1"/>
    </source>
</evidence>
<feature type="domain" description="Nephrocystin 3-like N-terminal" evidence="2">
    <location>
        <begin position="229"/>
        <end position="405"/>
    </location>
</feature>
<dbReference type="InterPro" id="IPR027417">
    <property type="entry name" value="P-loop_NTPase"/>
</dbReference>
<dbReference type="InterPro" id="IPR036770">
    <property type="entry name" value="Ankyrin_rpt-contain_sf"/>
</dbReference>
<dbReference type="Pfam" id="PF24883">
    <property type="entry name" value="NPHP3_N"/>
    <property type="match status" value="1"/>
</dbReference>
<dbReference type="InterPro" id="IPR002110">
    <property type="entry name" value="Ankyrin_rpt"/>
</dbReference>
<dbReference type="Gene3D" id="3.40.50.300">
    <property type="entry name" value="P-loop containing nucleotide triphosphate hydrolases"/>
    <property type="match status" value="1"/>
</dbReference>
<evidence type="ECO:0000256" key="1">
    <source>
        <dbReference type="ARBA" id="ARBA00022737"/>
    </source>
</evidence>
<evidence type="ECO:0000259" key="2">
    <source>
        <dbReference type="Pfam" id="PF24883"/>
    </source>
</evidence>
<dbReference type="Gene3D" id="1.25.40.20">
    <property type="entry name" value="Ankyrin repeat-containing domain"/>
    <property type="match status" value="2"/>
</dbReference>
<name>A0AAE1JEE6_9HYPO</name>
<keyword evidence="1" id="KW-0677">Repeat</keyword>
<dbReference type="SMART" id="SM00248">
    <property type="entry name" value="ANK"/>
    <property type="match status" value="5"/>
</dbReference>